<reference evidence="1" key="1">
    <citation type="submission" date="2020-05" db="EMBL/GenBank/DDBJ databases">
        <title>Identification of trans-AT polyketide cluster in two marine bacteria, producers of a novel glutaramide-containing polyketide sesbanimide D and analogs.</title>
        <authorList>
            <person name="Kacar D."/>
            <person name="Rodriguez P."/>
            <person name="Canedo L."/>
            <person name="Gonzalez E."/>
            <person name="Galan B."/>
            <person name="De La Calle F."/>
            <person name="Garcia J.L."/>
        </authorList>
    </citation>
    <scope>NUCLEOTIDE SEQUENCE</scope>
    <source>
        <strain evidence="1">PHM038</strain>
    </source>
</reference>
<accession>A0A926SAL7</accession>
<organism evidence="1 2">
    <name type="scientific">Roseibium aggregatum</name>
    <dbReference type="NCBI Taxonomy" id="187304"/>
    <lineage>
        <taxon>Bacteria</taxon>
        <taxon>Pseudomonadati</taxon>
        <taxon>Pseudomonadota</taxon>
        <taxon>Alphaproteobacteria</taxon>
        <taxon>Hyphomicrobiales</taxon>
        <taxon>Stappiaceae</taxon>
        <taxon>Roseibium</taxon>
    </lineage>
</organism>
<protein>
    <submittedName>
        <fullName evidence="1">Formate dehydrogenase subunit delta</fullName>
    </submittedName>
</protein>
<proteinExistence type="predicted"/>
<dbReference type="Proteomes" id="UP000598467">
    <property type="component" value="Unassembled WGS sequence"/>
</dbReference>
<sequence length="73" mass="8422">MSPDKLAYMANQIANFFRTRPHEEALAGIADHISSFWEPRMRAQFFELLKTDEDKFDPLVREAGTRVRPVSPA</sequence>
<dbReference type="EMBL" id="JABFCZ010000038">
    <property type="protein sequence ID" value="MBD1549444.1"/>
    <property type="molecule type" value="Genomic_DNA"/>
</dbReference>
<dbReference type="InterPro" id="IPR021074">
    <property type="entry name" value="Formate_DH_dsu"/>
</dbReference>
<dbReference type="AlphaFoldDB" id="A0A926SAL7"/>
<dbReference type="Pfam" id="PF11390">
    <property type="entry name" value="FdsD"/>
    <property type="match status" value="1"/>
</dbReference>
<dbReference type="RefSeq" id="WP_190294135.1">
    <property type="nucleotide sequence ID" value="NZ_JABFCZ010000038.1"/>
</dbReference>
<gene>
    <name evidence="1" type="ORF">HK439_24560</name>
</gene>
<comment type="caution">
    <text evidence="1">The sequence shown here is derived from an EMBL/GenBank/DDBJ whole genome shotgun (WGS) entry which is preliminary data.</text>
</comment>
<name>A0A926SAL7_9HYPH</name>
<evidence type="ECO:0000313" key="2">
    <source>
        <dbReference type="Proteomes" id="UP000598467"/>
    </source>
</evidence>
<evidence type="ECO:0000313" key="1">
    <source>
        <dbReference type="EMBL" id="MBD1549444.1"/>
    </source>
</evidence>